<gene>
    <name evidence="1" type="ORF">SCOCK_50242</name>
</gene>
<evidence type="ECO:0000313" key="2">
    <source>
        <dbReference type="Proteomes" id="UP001152519"/>
    </source>
</evidence>
<organism evidence="1 2">
    <name type="scientific">Actinacidiphila cocklensis</name>
    <dbReference type="NCBI Taxonomy" id="887465"/>
    <lineage>
        <taxon>Bacteria</taxon>
        <taxon>Bacillati</taxon>
        <taxon>Actinomycetota</taxon>
        <taxon>Actinomycetes</taxon>
        <taxon>Kitasatosporales</taxon>
        <taxon>Streptomycetaceae</taxon>
        <taxon>Actinacidiphila</taxon>
    </lineage>
</organism>
<proteinExistence type="predicted"/>
<protein>
    <submittedName>
        <fullName evidence="1">Uncharacterized protein</fullName>
    </submittedName>
</protein>
<evidence type="ECO:0000313" key="1">
    <source>
        <dbReference type="EMBL" id="CAG6397193.1"/>
    </source>
</evidence>
<reference evidence="1" key="1">
    <citation type="submission" date="2021-05" db="EMBL/GenBank/DDBJ databases">
        <authorList>
            <person name="Arsene-Ploetze F."/>
        </authorList>
    </citation>
    <scope>NUCLEOTIDE SEQUENCE</scope>
    <source>
        <strain evidence="1">DSM 42138</strain>
    </source>
</reference>
<dbReference type="EMBL" id="CAJSLV010000081">
    <property type="protein sequence ID" value="CAG6397193.1"/>
    <property type="molecule type" value="Genomic_DNA"/>
</dbReference>
<comment type="caution">
    <text evidence="1">The sequence shown here is derived from an EMBL/GenBank/DDBJ whole genome shotgun (WGS) entry which is preliminary data.</text>
</comment>
<dbReference type="Proteomes" id="UP001152519">
    <property type="component" value="Unassembled WGS sequence"/>
</dbReference>
<dbReference type="AlphaFoldDB" id="A0A9W4GUD2"/>
<name>A0A9W4GUD2_9ACTN</name>
<keyword evidence="2" id="KW-1185">Reference proteome</keyword>
<sequence>MTMQTDGPTVGVDLGGTKIAAGVVDPKEENLPHGHLGPAPQPQLIVTFVDGNPYGTSHVDAQGNNPIGEQTRNAARHQAERVVLLTSAFKAGFAA</sequence>
<accession>A0A9W4GUD2</accession>